<dbReference type="InterPro" id="IPR057601">
    <property type="entry name" value="Oar-like_b-barrel"/>
</dbReference>
<keyword evidence="4" id="KW-0812">Transmembrane</keyword>
<dbReference type="PANTHER" id="PTHR30069">
    <property type="entry name" value="TONB-DEPENDENT OUTER MEMBRANE RECEPTOR"/>
    <property type="match status" value="1"/>
</dbReference>
<keyword evidence="3" id="KW-1134">Transmembrane beta strand</keyword>
<dbReference type="GO" id="GO:0044718">
    <property type="term" value="P:siderophore transmembrane transport"/>
    <property type="evidence" value="ECO:0007669"/>
    <property type="project" value="TreeGrafter"/>
</dbReference>
<feature type="domain" description="TonB-dependent transporter Oar-like beta-barrel" evidence="7">
    <location>
        <begin position="236"/>
        <end position="1147"/>
    </location>
</feature>
<dbReference type="AlphaFoldDB" id="Q01RD5"/>
<evidence type="ECO:0000259" key="7">
    <source>
        <dbReference type="Pfam" id="PF25183"/>
    </source>
</evidence>
<keyword evidence="6" id="KW-0998">Cell outer membrane</keyword>
<sequence length="1154" mass="123054" precursor="true">MKIRVELLLVLALGLSGQVNKSNLVGVVRDSSGAAVPGVTIKITNTATGGSRQEVTGDTGLYRASLLDVGTYNLEAEKSGFKKTLKQGIALSIGETVTVDLALEVGGLAETVTVSAAGEQLRTETGSVGSTLESQSLAQLPTIGRNPYVFVALAAGIQYTGDPTYVNPWDASGPSAFTANGFGSGTSQFLLDGVPNMRMDVVSFSPSPDAVEEMRAQTNAFDAEYGHSAAAFINVTTRGGTNNLHGAVYDYLRNEALNANDFFSNRSGLKKSKFHQDTYGGAIGGPVMLPRLYKGRDHTFFFFDYEGTQLRQGGNTASIVPTALQRGGDFSQTFNTKGQLITIYDPTTTVLGSNGKYTRTPFAGNVIPKAALDPVAQNLLKFYALPNLVPAPGTLQNFVGDGVPSGVSTRSWNSLVTRVDHRINDVQSLFFRFGWNHRTDTTKPYYGIPGADTVLGDADGFFRGNFAGAVGYTWTISSSTVFDVRAGVTRYGEGNIEDTLGMDLTSLGFPASFAKSTPYPLFPTVTMGTGDAQSLGGGNTPSRRYINQLNPEANVHSVYGRHALKYGANFIGVQDNNFSSARSGGNFSFNRSFTQGPDPTVSNSLAGYDVASFVLGMPGSGFVDFNAVPATSVKYFGVYAQDDWKVSGRLTLNLGMRFEHEGPITERFNRGNSGFDPNAASPLGPNAAANFTANTLPQLKQLRVTQLTQFNVKGGLGFLGANNAPAGYLAVPAFYYEPRFGFAYRVSNRMVWRGGYGLFIAPNNNSNFQTNGFSLQTQMVTSLDNNLTPLNKLSNPFPSGVAVPPGAAGGLLTAVGKSINGGLAALGSVPDFKDAMNQQFSTGFQFVLPGQVSLETSYVGNNVQHLAISRNINQYPTAYLALGNLLNSKVANPFFGVITDTTSSLSQPTVALSQLLSPFPQYTGVTQSSLPLGRSHYNAFQTMFNKKTSNGLTLTAAFTVSKYMTRTSYHNMNDPSPESVIDSADRPVNFVVSGLYELPFGPGKAFLGGSGPLVKRLVAGWELGWMGTYTSGAALSFSGAERVSASHSDPHGVLQWFDTKQFVAQAPFTLQATSSRIADIRGPGLGMWNVTLAKSTAIAERVKFRLEAQAFNFLNTPFFGNPNTSVTSSSFGQITGLYSGSASRNIQVAGRISF</sequence>
<organism evidence="8">
    <name type="scientific">Solibacter usitatus (strain Ellin6076)</name>
    <dbReference type="NCBI Taxonomy" id="234267"/>
    <lineage>
        <taxon>Bacteria</taxon>
        <taxon>Pseudomonadati</taxon>
        <taxon>Acidobacteriota</taxon>
        <taxon>Terriglobia</taxon>
        <taxon>Bryobacterales</taxon>
        <taxon>Solibacteraceae</taxon>
        <taxon>Candidatus Solibacter</taxon>
    </lineage>
</organism>
<dbReference type="OrthoDB" id="97893at2"/>
<proteinExistence type="predicted"/>
<evidence type="ECO:0000256" key="6">
    <source>
        <dbReference type="ARBA" id="ARBA00023237"/>
    </source>
</evidence>
<dbReference type="InParanoid" id="Q01RD5"/>
<dbReference type="EMBL" id="CP000473">
    <property type="protein sequence ID" value="ABJ87785.1"/>
    <property type="molecule type" value="Genomic_DNA"/>
</dbReference>
<evidence type="ECO:0000256" key="4">
    <source>
        <dbReference type="ARBA" id="ARBA00022692"/>
    </source>
</evidence>
<gene>
    <name evidence="8" type="ordered locus">Acid_6871</name>
</gene>
<dbReference type="GO" id="GO:0015344">
    <property type="term" value="F:siderophore uptake transmembrane transporter activity"/>
    <property type="evidence" value="ECO:0007669"/>
    <property type="project" value="TreeGrafter"/>
</dbReference>
<dbReference type="eggNOG" id="COG1629">
    <property type="taxonomic scope" value="Bacteria"/>
</dbReference>
<dbReference type="Pfam" id="PF13620">
    <property type="entry name" value="CarboxypepD_reg"/>
    <property type="match status" value="1"/>
</dbReference>
<keyword evidence="5" id="KW-0472">Membrane</keyword>
<dbReference type="SUPFAM" id="SSF56935">
    <property type="entry name" value="Porins"/>
    <property type="match status" value="1"/>
</dbReference>
<dbReference type="InterPro" id="IPR039426">
    <property type="entry name" value="TonB-dep_rcpt-like"/>
</dbReference>
<dbReference type="GO" id="GO:0009279">
    <property type="term" value="C:cell outer membrane"/>
    <property type="evidence" value="ECO:0007669"/>
    <property type="project" value="UniProtKB-SubCell"/>
</dbReference>
<reference evidence="8" key="1">
    <citation type="submission" date="2006-10" db="EMBL/GenBank/DDBJ databases">
        <title>Complete sequence of Solibacter usitatus Ellin6076.</title>
        <authorList>
            <consortium name="US DOE Joint Genome Institute"/>
            <person name="Copeland A."/>
            <person name="Lucas S."/>
            <person name="Lapidus A."/>
            <person name="Barry K."/>
            <person name="Detter J.C."/>
            <person name="Glavina del Rio T."/>
            <person name="Hammon N."/>
            <person name="Israni S."/>
            <person name="Dalin E."/>
            <person name="Tice H."/>
            <person name="Pitluck S."/>
            <person name="Thompson L.S."/>
            <person name="Brettin T."/>
            <person name="Bruce D."/>
            <person name="Han C."/>
            <person name="Tapia R."/>
            <person name="Gilna P."/>
            <person name="Schmutz J."/>
            <person name="Larimer F."/>
            <person name="Land M."/>
            <person name="Hauser L."/>
            <person name="Kyrpides N."/>
            <person name="Mikhailova N."/>
            <person name="Janssen P.H."/>
            <person name="Kuske C.R."/>
            <person name="Richardson P."/>
        </authorList>
    </citation>
    <scope>NUCLEOTIDE SEQUENCE</scope>
    <source>
        <strain evidence="8">Ellin6076</strain>
    </source>
</reference>
<dbReference type="Gene3D" id="2.40.170.20">
    <property type="entry name" value="TonB-dependent receptor, beta-barrel domain"/>
    <property type="match status" value="1"/>
</dbReference>
<dbReference type="KEGG" id="sus:Acid_6871"/>
<dbReference type="SUPFAM" id="SSF49464">
    <property type="entry name" value="Carboxypeptidase regulatory domain-like"/>
    <property type="match status" value="1"/>
</dbReference>
<accession>Q01RD5</accession>
<dbReference type="STRING" id="234267.Acid_6871"/>
<name>Q01RD5_SOLUE</name>
<dbReference type="InterPro" id="IPR036942">
    <property type="entry name" value="Beta-barrel_TonB_sf"/>
</dbReference>
<protein>
    <recommendedName>
        <fullName evidence="7">TonB-dependent transporter Oar-like beta-barrel domain-containing protein</fullName>
    </recommendedName>
</protein>
<dbReference type="Gene3D" id="2.60.40.1120">
    <property type="entry name" value="Carboxypeptidase-like, regulatory domain"/>
    <property type="match status" value="1"/>
</dbReference>
<evidence type="ECO:0000256" key="2">
    <source>
        <dbReference type="ARBA" id="ARBA00022448"/>
    </source>
</evidence>
<dbReference type="Pfam" id="PF25183">
    <property type="entry name" value="OMP_b-brl_4"/>
    <property type="match status" value="1"/>
</dbReference>
<evidence type="ECO:0000313" key="8">
    <source>
        <dbReference type="EMBL" id="ABJ87785.1"/>
    </source>
</evidence>
<evidence type="ECO:0000256" key="3">
    <source>
        <dbReference type="ARBA" id="ARBA00022452"/>
    </source>
</evidence>
<evidence type="ECO:0000256" key="1">
    <source>
        <dbReference type="ARBA" id="ARBA00004571"/>
    </source>
</evidence>
<evidence type="ECO:0000256" key="5">
    <source>
        <dbReference type="ARBA" id="ARBA00023136"/>
    </source>
</evidence>
<keyword evidence="2" id="KW-0813">Transport</keyword>
<comment type="subcellular location">
    <subcellularLocation>
        <location evidence="1">Cell outer membrane</location>
        <topology evidence="1">Multi-pass membrane protein</topology>
    </subcellularLocation>
</comment>
<dbReference type="HOGENOM" id="CLU_006298_0_0_0"/>
<dbReference type="PANTHER" id="PTHR30069:SF46">
    <property type="entry name" value="OAR PROTEIN"/>
    <property type="match status" value="1"/>
</dbReference>
<dbReference type="InterPro" id="IPR008969">
    <property type="entry name" value="CarboxyPept-like_regulatory"/>
</dbReference>